<gene>
    <name evidence="1" type="ORF">SDC9_203418</name>
</gene>
<reference evidence="1" key="1">
    <citation type="submission" date="2019-08" db="EMBL/GenBank/DDBJ databases">
        <authorList>
            <person name="Kucharzyk K."/>
            <person name="Murdoch R.W."/>
            <person name="Higgins S."/>
            <person name="Loffler F."/>
        </authorList>
    </citation>
    <scope>NUCLEOTIDE SEQUENCE</scope>
</reference>
<dbReference type="EMBL" id="VSSQ01125296">
    <property type="protein sequence ID" value="MPN55734.1"/>
    <property type="molecule type" value="Genomic_DNA"/>
</dbReference>
<organism evidence="1">
    <name type="scientific">bioreactor metagenome</name>
    <dbReference type="NCBI Taxonomy" id="1076179"/>
    <lineage>
        <taxon>unclassified sequences</taxon>
        <taxon>metagenomes</taxon>
        <taxon>ecological metagenomes</taxon>
    </lineage>
</organism>
<protein>
    <submittedName>
        <fullName evidence="1">Uncharacterized protein</fullName>
    </submittedName>
</protein>
<sequence>MADSGNLVLAHTVIMGDFQRIVDHPAMDTADVPNGAAHAQHRQPSGLFKQIDLGKGVL</sequence>
<accession>A0A645J5I7</accession>
<dbReference type="AlphaFoldDB" id="A0A645J5I7"/>
<name>A0A645J5I7_9ZZZZ</name>
<comment type="caution">
    <text evidence="1">The sequence shown here is derived from an EMBL/GenBank/DDBJ whole genome shotgun (WGS) entry which is preliminary data.</text>
</comment>
<proteinExistence type="predicted"/>
<evidence type="ECO:0000313" key="1">
    <source>
        <dbReference type="EMBL" id="MPN55734.1"/>
    </source>
</evidence>